<dbReference type="GO" id="GO:0016705">
    <property type="term" value="F:oxidoreductase activity, acting on paired donors, with incorporation or reduction of molecular oxygen"/>
    <property type="evidence" value="ECO:0007669"/>
    <property type="project" value="InterPro"/>
</dbReference>
<dbReference type="Gene3D" id="3.20.20.30">
    <property type="entry name" value="Luciferase-like domain"/>
    <property type="match status" value="1"/>
</dbReference>
<evidence type="ECO:0000313" key="3">
    <source>
        <dbReference type="EMBL" id="GHF65576.1"/>
    </source>
</evidence>
<dbReference type="Pfam" id="PF00296">
    <property type="entry name" value="Bac_luciferase"/>
    <property type="match status" value="1"/>
</dbReference>
<keyword evidence="4" id="KW-1185">Reference proteome</keyword>
<organism evidence="3 4">
    <name type="scientific">Amycolatopsis bartoniae</name>
    <dbReference type="NCBI Taxonomy" id="941986"/>
    <lineage>
        <taxon>Bacteria</taxon>
        <taxon>Bacillati</taxon>
        <taxon>Actinomycetota</taxon>
        <taxon>Actinomycetes</taxon>
        <taxon>Pseudonocardiales</taxon>
        <taxon>Pseudonocardiaceae</taxon>
        <taxon>Amycolatopsis</taxon>
    </lineage>
</organism>
<dbReference type="InterPro" id="IPR050564">
    <property type="entry name" value="F420-G6PD/mer"/>
</dbReference>
<evidence type="ECO:0000259" key="2">
    <source>
        <dbReference type="Pfam" id="PF00296"/>
    </source>
</evidence>
<proteinExistence type="predicted"/>
<dbReference type="PANTHER" id="PTHR43244:SF1">
    <property type="entry name" value="5,10-METHYLENETETRAHYDROMETHANOPTERIN REDUCTASE"/>
    <property type="match status" value="1"/>
</dbReference>
<dbReference type="Proteomes" id="UP000658656">
    <property type="component" value="Unassembled WGS sequence"/>
</dbReference>
<sequence>MSRLGLRIPRELPARRVTDLARRAERAGLDEVWIVEDCFYAGAIAIAATVLSATEHVTVGIGVLPTVARNPAIAAMELAALADLYPGRLIAGFGHGVPAWMRQIGAYPASPLAALDETLTAIRRLLAGEEVTTDGRHVHLDAVRLEFPPAVAPPLFAGVRGPKSLAVGGKAADGTILAEPATPEYVRATREIVGERHTITTYNWFALDDDPARARARVRADLVAALTPSTGPHLRPLPFGEELFALIRQGRADELRDEWIDRLTISGPLDQCAAQRKALHDAGSESVVLLPLLAEPLEDAISAAGELARHGGTPPVSGPSPV</sequence>
<gene>
    <name evidence="3" type="primary">hmd</name>
    <name evidence="3" type="ORF">GCM10017566_43910</name>
</gene>
<name>A0A8H9J2L6_9PSEU</name>
<protein>
    <submittedName>
        <fullName evidence="3">N5,N10-methylene tetrahydromethanopterin reductase</fullName>
    </submittedName>
</protein>
<dbReference type="EMBL" id="BNAV01000006">
    <property type="protein sequence ID" value="GHF65576.1"/>
    <property type="molecule type" value="Genomic_DNA"/>
</dbReference>
<comment type="caution">
    <text evidence="3">The sequence shown here is derived from an EMBL/GenBank/DDBJ whole genome shotgun (WGS) entry which is preliminary data.</text>
</comment>
<reference evidence="3" key="2">
    <citation type="submission" date="2020-09" db="EMBL/GenBank/DDBJ databases">
        <authorList>
            <person name="Sun Q."/>
            <person name="Zhou Y."/>
        </authorList>
    </citation>
    <scope>NUCLEOTIDE SEQUENCE</scope>
    <source>
        <strain evidence="3">CGMCC 4.7679</strain>
    </source>
</reference>
<keyword evidence="1" id="KW-0560">Oxidoreductase</keyword>
<reference evidence="3" key="1">
    <citation type="journal article" date="2014" name="Int. J. Syst. Evol. Microbiol.">
        <title>Complete genome sequence of Corynebacterium casei LMG S-19264T (=DSM 44701T), isolated from a smear-ripened cheese.</title>
        <authorList>
            <consortium name="US DOE Joint Genome Institute (JGI-PGF)"/>
            <person name="Walter F."/>
            <person name="Albersmeier A."/>
            <person name="Kalinowski J."/>
            <person name="Ruckert C."/>
        </authorList>
    </citation>
    <scope>NUCLEOTIDE SEQUENCE</scope>
    <source>
        <strain evidence="3">CGMCC 4.7679</strain>
    </source>
</reference>
<dbReference type="InterPro" id="IPR011251">
    <property type="entry name" value="Luciferase-like_dom"/>
</dbReference>
<dbReference type="PANTHER" id="PTHR43244">
    <property type="match status" value="1"/>
</dbReference>
<dbReference type="RefSeq" id="WP_221216726.1">
    <property type="nucleotide sequence ID" value="NZ_BNAV01000006.1"/>
</dbReference>
<evidence type="ECO:0000313" key="4">
    <source>
        <dbReference type="Proteomes" id="UP000658656"/>
    </source>
</evidence>
<dbReference type="AlphaFoldDB" id="A0A8H9J2L6"/>
<evidence type="ECO:0000256" key="1">
    <source>
        <dbReference type="ARBA" id="ARBA00023002"/>
    </source>
</evidence>
<dbReference type="InterPro" id="IPR036661">
    <property type="entry name" value="Luciferase-like_sf"/>
</dbReference>
<dbReference type="SUPFAM" id="SSF51679">
    <property type="entry name" value="Bacterial luciferase-like"/>
    <property type="match status" value="1"/>
</dbReference>
<feature type="domain" description="Luciferase-like" evidence="2">
    <location>
        <begin position="13"/>
        <end position="284"/>
    </location>
</feature>
<accession>A0A8H9J2L6</accession>